<evidence type="ECO:0000313" key="4">
    <source>
        <dbReference type="Proteomes" id="UP000812270"/>
    </source>
</evidence>
<dbReference type="EMBL" id="JAHSPG010000015">
    <property type="protein sequence ID" value="MBV4359483.1"/>
    <property type="molecule type" value="Genomic_DNA"/>
</dbReference>
<feature type="signal peptide" evidence="1">
    <location>
        <begin position="1"/>
        <end position="25"/>
    </location>
</feature>
<name>A0A9E2SAI3_9BACT</name>
<dbReference type="AlphaFoldDB" id="A0A9E2SAI3"/>
<sequence length="785" mass="87837">MTAKTLRHLFLTTALLLTLSYVTNAQLTQTIRGTVTDQLLQKSLDGVTVIITDLNRTTTTAADGSFKFTNVPVGLHHLHVTHIGYKDGTIENITLNSGKEYVVSISLDVDPKAQEEVIVKAKSKRNRPLNEMSLVSARAFTVEETQKYAAAVNDPLRMATSFPGVIGADDGRNDIVIRGNSPTGLLWRMEGMDIPNPNHFSNPASSGGGISILSAQLLSNSDFITGAFAADYGNALSGVFDIHLRQGNNEKREYTAQAGVLGLNLAAEGPFSKNYKGSYLVNYRYSTLSILDKVGVNVGDGTTNFQDLSYNIFLPTKKAGDFTIFGFGGLSNQGYDGEKDSSKWEDDYDRVRSTFTSNTGFTGIKHNIALSRSTRLTSGVGYSIVGAKYNENYAEKPDSVVNTYNDNYTTKKLSVTTTLNHKINYQQTLRAGIIANFYNFDYYQRSRENPTKPVTEKINTADKTQTIQGFAEWQYKPLNNVTIDAGLHYLQLLYNDSKSIEPRAAIKWDVTKTNTIGFAYGRHSQMQALGVYFAETTDNTGKVYHPNKELGFTKANHYVFSYSHLFSRNLRFKTEFYYQQLLDVPVSTSDTNTLSTLNLMGDYTTDPMVNNGKGKNYGVEISLEKYMSNYFYFLASGSLFQSKYTASDGIERNTRFNSNYAANFTGGKDFVSGNGRRTFGVNIKVIYTGGFRDTPIDVEKSQAYGYTYYIDKEAYSLQNPAYFRTDLRLSMKWNRTRHTNTLSLDLQNLTNRQNFYGQYFDPTKGTVQTAYQTGLIPVLNYKVEW</sequence>
<protein>
    <submittedName>
        <fullName evidence="3">TonB-dependent receptor</fullName>
    </submittedName>
</protein>
<gene>
    <name evidence="3" type="ORF">KTO63_20100</name>
</gene>
<keyword evidence="3" id="KW-0675">Receptor</keyword>
<dbReference type="Proteomes" id="UP000812270">
    <property type="component" value="Unassembled WGS sequence"/>
</dbReference>
<reference evidence="3" key="1">
    <citation type="submission" date="2021-06" db="EMBL/GenBank/DDBJ databases">
        <authorList>
            <person name="Huq M.A."/>
        </authorList>
    </citation>
    <scope>NUCLEOTIDE SEQUENCE</scope>
    <source>
        <strain evidence="3">MAH-26</strain>
    </source>
</reference>
<accession>A0A9E2SAI3</accession>
<evidence type="ECO:0000259" key="2">
    <source>
        <dbReference type="Pfam" id="PF00593"/>
    </source>
</evidence>
<dbReference type="Pfam" id="PF13620">
    <property type="entry name" value="CarboxypepD_reg"/>
    <property type="match status" value="1"/>
</dbReference>
<evidence type="ECO:0000313" key="3">
    <source>
        <dbReference type="EMBL" id="MBV4359483.1"/>
    </source>
</evidence>
<keyword evidence="4" id="KW-1185">Reference proteome</keyword>
<keyword evidence="1" id="KW-0732">Signal</keyword>
<feature type="chain" id="PRO_5039688665" evidence="1">
    <location>
        <begin position="26"/>
        <end position="785"/>
    </location>
</feature>
<comment type="caution">
    <text evidence="3">The sequence shown here is derived from an EMBL/GenBank/DDBJ whole genome shotgun (WGS) entry which is preliminary data.</text>
</comment>
<organism evidence="3 4">
    <name type="scientific">Pinibacter aurantiacus</name>
    <dbReference type="NCBI Taxonomy" id="2851599"/>
    <lineage>
        <taxon>Bacteria</taxon>
        <taxon>Pseudomonadati</taxon>
        <taxon>Bacteroidota</taxon>
        <taxon>Chitinophagia</taxon>
        <taxon>Chitinophagales</taxon>
        <taxon>Chitinophagaceae</taxon>
        <taxon>Pinibacter</taxon>
    </lineage>
</organism>
<proteinExistence type="predicted"/>
<dbReference type="InterPro" id="IPR000531">
    <property type="entry name" value="Beta-barrel_TonB"/>
</dbReference>
<feature type="domain" description="TonB-dependent receptor-like beta-barrel" evidence="2">
    <location>
        <begin position="302"/>
        <end position="749"/>
    </location>
</feature>
<dbReference type="RefSeq" id="WP_217793689.1">
    <property type="nucleotide sequence ID" value="NZ_JAHSPG010000015.1"/>
</dbReference>
<dbReference type="Pfam" id="PF00593">
    <property type="entry name" value="TonB_dep_Rec_b-barrel"/>
    <property type="match status" value="1"/>
</dbReference>
<evidence type="ECO:0000256" key="1">
    <source>
        <dbReference type="SAM" id="SignalP"/>
    </source>
</evidence>